<evidence type="ECO:0000259" key="18">
    <source>
        <dbReference type="PROSITE" id="PS52012"/>
    </source>
</evidence>
<evidence type="ECO:0000256" key="3">
    <source>
        <dbReference type="ARBA" id="ARBA00004613"/>
    </source>
</evidence>
<evidence type="ECO:0000256" key="14">
    <source>
        <dbReference type="PROSITE-ProRule" id="PRU01356"/>
    </source>
</evidence>
<keyword evidence="8 17" id="KW-0732">Signal</keyword>
<comment type="similarity">
    <text evidence="4">Belongs to the RBT5 family.</text>
</comment>
<evidence type="ECO:0000256" key="5">
    <source>
        <dbReference type="ARBA" id="ARBA00022525"/>
    </source>
</evidence>
<gene>
    <name evidence="19" type="ORF">IFR04_006446</name>
</gene>
<evidence type="ECO:0000256" key="11">
    <source>
        <dbReference type="ARBA" id="ARBA00023157"/>
    </source>
</evidence>
<feature type="transmembrane region" description="Helical" evidence="16">
    <location>
        <begin position="178"/>
        <end position="204"/>
    </location>
</feature>
<dbReference type="PANTHER" id="PTHR33048:SF143">
    <property type="entry name" value="EXTRACELLULAR MEMBRANE PROTEIN CFEM DOMAIN-CONTAINING PROTEIN-RELATED"/>
    <property type="match status" value="1"/>
</dbReference>
<dbReference type="AlphaFoldDB" id="A0A8H7W7V9"/>
<feature type="transmembrane region" description="Helical" evidence="16">
    <location>
        <begin position="137"/>
        <end position="158"/>
    </location>
</feature>
<feature type="disulfide bond" evidence="14">
    <location>
        <begin position="37"/>
        <end position="77"/>
    </location>
</feature>
<feature type="transmembrane region" description="Helical" evidence="16">
    <location>
        <begin position="106"/>
        <end position="125"/>
    </location>
</feature>
<evidence type="ECO:0000256" key="1">
    <source>
        <dbReference type="ARBA" id="ARBA00004141"/>
    </source>
</evidence>
<feature type="domain" description="CFEM" evidence="18">
    <location>
        <begin position="9"/>
        <end position="121"/>
    </location>
</feature>
<keyword evidence="14" id="KW-0349">Heme</keyword>
<keyword evidence="7 16" id="KW-0812">Transmembrane</keyword>
<feature type="disulfide bond" evidence="14">
    <location>
        <begin position="41"/>
        <end position="72"/>
    </location>
</feature>
<evidence type="ECO:0000256" key="17">
    <source>
        <dbReference type="SAM" id="SignalP"/>
    </source>
</evidence>
<protein>
    <recommendedName>
        <fullName evidence="18">CFEM domain-containing protein</fullName>
    </recommendedName>
</protein>
<dbReference type="InterPro" id="IPR049326">
    <property type="entry name" value="Rhodopsin_dom_fungi"/>
</dbReference>
<sequence>MKKAFFALASLAAALPFTLAVKNSTESFALLTKLPQCALTCLATSVANSTCAPTDTACVCSNVPLNAAISACVQSTCTIKQSLTTLNITHTLCEDPIRDKRTFYNILSNAFGVTSGVAVVLRFYSRWTSAQEFWYDDYSIVAVMVLGIPSSVMNVQGLTYNGLGLDIWRVGFRQITDFIHVFFAMELLYFSQIGAVKLSILFFYLRLFPGPNIRKWIWGTIIFNTIFTLLFILIGLFQCAPIRFYWKRWDNEHKGKCMDINALGWANAGISIALDIWMLALPMTQLVNLNLHWKKKLSVAAMFGVGAFVTIVSIVRLQSLVKFSNSINPTWDYIAIGYWSTIEINVGIICACMPSIRLLLLRFFPRFMGTTKDRSYVYSHNRSGGKIPGEGSGSGGSKAGSSGNGSTNRSRGGMTLSSKAPNDEEEVRTSTLELVTVGSRREVEGERGGNGGVGIGVEPDHERRVDQGNWV</sequence>
<feature type="transmembrane region" description="Helical" evidence="16">
    <location>
        <begin position="216"/>
        <end position="245"/>
    </location>
</feature>
<evidence type="ECO:0000256" key="13">
    <source>
        <dbReference type="ARBA" id="ARBA00038359"/>
    </source>
</evidence>
<dbReference type="InterPro" id="IPR008427">
    <property type="entry name" value="Extracellular_membr_CFEM_dom"/>
</dbReference>
<comment type="caution">
    <text evidence="19">The sequence shown here is derived from an EMBL/GenBank/DDBJ whole genome shotgun (WGS) entry which is preliminary data.</text>
</comment>
<feature type="region of interest" description="Disordered" evidence="15">
    <location>
        <begin position="379"/>
        <end position="471"/>
    </location>
</feature>
<keyword evidence="12" id="KW-0449">Lipoprotein</keyword>
<dbReference type="Proteomes" id="UP000664132">
    <property type="component" value="Unassembled WGS sequence"/>
</dbReference>
<evidence type="ECO:0000256" key="7">
    <source>
        <dbReference type="ARBA" id="ARBA00022692"/>
    </source>
</evidence>
<name>A0A8H7W7V9_9HELO</name>
<evidence type="ECO:0000256" key="16">
    <source>
        <dbReference type="SAM" id="Phobius"/>
    </source>
</evidence>
<dbReference type="PANTHER" id="PTHR33048">
    <property type="entry name" value="PTH11-LIKE INTEGRAL MEMBRANE PROTEIN (AFU_ORTHOLOGUE AFUA_5G11245)"/>
    <property type="match status" value="1"/>
</dbReference>
<evidence type="ECO:0000256" key="6">
    <source>
        <dbReference type="ARBA" id="ARBA00022622"/>
    </source>
</evidence>
<evidence type="ECO:0000256" key="15">
    <source>
        <dbReference type="SAM" id="MobiDB-lite"/>
    </source>
</evidence>
<comment type="subcellular location">
    <subcellularLocation>
        <location evidence="2">Membrane</location>
        <topology evidence="2">Lipid-anchor</topology>
        <topology evidence="2">GPI-anchor</topology>
    </subcellularLocation>
    <subcellularLocation>
        <location evidence="1">Membrane</location>
        <topology evidence="1">Multi-pass membrane protein</topology>
    </subcellularLocation>
    <subcellularLocation>
        <location evidence="3">Secreted</location>
    </subcellularLocation>
</comment>
<reference evidence="19" key="1">
    <citation type="submission" date="2021-02" db="EMBL/GenBank/DDBJ databases">
        <title>Genome sequence Cadophora malorum strain M34.</title>
        <authorList>
            <person name="Stefanovic E."/>
            <person name="Vu D."/>
            <person name="Scully C."/>
            <person name="Dijksterhuis J."/>
            <person name="Roader J."/>
            <person name="Houbraken J."/>
        </authorList>
    </citation>
    <scope>NUCLEOTIDE SEQUENCE</scope>
    <source>
        <strain evidence="19">M34</strain>
    </source>
</reference>
<dbReference type="Pfam" id="PF05730">
    <property type="entry name" value="CFEM"/>
    <property type="match status" value="1"/>
</dbReference>
<keyword evidence="11 14" id="KW-1015">Disulfide bond</keyword>
<dbReference type="GO" id="GO:0098552">
    <property type="term" value="C:side of membrane"/>
    <property type="evidence" value="ECO:0007669"/>
    <property type="project" value="UniProtKB-KW"/>
</dbReference>
<feature type="transmembrane region" description="Helical" evidence="16">
    <location>
        <begin position="337"/>
        <end position="360"/>
    </location>
</feature>
<feature type="chain" id="PRO_5034865407" description="CFEM domain-containing protein" evidence="17">
    <location>
        <begin position="21"/>
        <end position="471"/>
    </location>
</feature>
<feature type="binding site" description="axial binding residue" evidence="14">
    <location>
        <position position="55"/>
    </location>
    <ligand>
        <name>heme</name>
        <dbReference type="ChEBI" id="CHEBI:30413"/>
    </ligand>
    <ligandPart>
        <name>Fe</name>
        <dbReference type="ChEBI" id="CHEBI:18248"/>
    </ligandPart>
</feature>
<organism evidence="19 20">
    <name type="scientific">Cadophora malorum</name>
    <dbReference type="NCBI Taxonomy" id="108018"/>
    <lineage>
        <taxon>Eukaryota</taxon>
        <taxon>Fungi</taxon>
        <taxon>Dikarya</taxon>
        <taxon>Ascomycota</taxon>
        <taxon>Pezizomycotina</taxon>
        <taxon>Leotiomycetes</taxon>
        <taxon>Helotiales</taxon>
        <taxon>Ploettnerulaceae</taxon>
        <taxon>Cadophora</taxon>
    </lineage>
</organism>
<keyword evidence="6" id="KW-0336">GPI-anchor</keyword>
<evidence type="ECO:0000256" key="4">
    <source>
        <dbReference type="ARBA" id="ARBA00010031"/>
    </source>
</evidence>
<keyword evidence="14" id="KW-0408">Iron</keyword>
<dbReference type="InterPro" id="IPR052337">
    <property type="entry name" value="SAT4-like"/>
</dbReference>
<comment type="similarity">
    <text evidence="13">Belongs to the SAT4 family.</text>
</comment>
<keyword evidence="6" id="KW-0325">Glycoprotein</keyword>
<proteinExistence type="inferred from homology"/>
<dbReference type="GO" id="GO:0046872">
    <property type="term" value="F:metal ion binding"/>
    <property type="evidence" value="ECO:0007669"/>
    <property type="project" value="UniProtKB-UniRule"/>
</dbReference>
<evidence type="ECO:0000256" key="10">
    <source>
        <dbReference type="ARBA" id="ARBA00023136"/>
    </source>
</evidence>
<dbReference type="PROSITE" id="PS52012">
    <property type="entry name" value="CFEM"/>
    <property type="match status" value="1"/>
</dbReference>
<feature type="signal peptide" evidence="17">
    <location>
        <begin position="1"/>
        <end position="20"/>
    </location>
</feature>
<feature type="disulfide bond" evidence="14">
    <location>
        <begin position="60"/>
        <end position="93"/>
    </location>
</feature>
<evidence type="ECO:0000256" key="9">
    <source>
        <dbReference type="ARBA" id="ARBA00022989"/>
    </source>
</evidence>
<evidence type="ECO:0000313" key="19">
    <source>
        <dbReference type="EMBL" id="KAG4420430.1"/>
    </source>
</evidence>
<feature type="disulfide bond" evidence="14">
    <location>
        <begin position="51"/>
        <end position="58"/>
    </location>
</feature>
<feature type="compositionally biased region" description="Gly residues" evidence="15">
    <location>
        <begin position="386"/>
        <end position="398"/>
    </location>
</feature>
<keyword evidence="5" id="KW-0964">Secreted</keyword>
<evidence type="ECO:0000313" key="20">
    <source>
        <dbReference type="Proteomes" id="UP000664132"/>
    </source>
</evidence>
<feature type="compositionally biased region" description="Low complexity" evidence="15">
    <location>
        <begin position="399"/>
        <end position="413"/>
    </location>
</feature>
<accession>A0A8H7W7V9</accession>
<keyword evidence="20" id="KW-1185">Reference proteome</keyword>
<dbReference type="GO" id="GO:0005576">
    <property type="term" value="C:extracellular region"/>
    <property type="evidence" value="ECO:0007669"/>
    <property type="project" value="UniProtKB-SubCell"/>
</dbReference>
<feature type="transmembrane region" description="Helical" evidence="16">
    <location>
        <begin position="265"/>
        <end position="287"/>
    </location>
</feature>
<dbReference type="EMBL" id="JAFJYH010000084">
    <property type="protein sequence ID" value="KAG4420430.1"/>
    <property type="molecule type" value="Genomic_DNA"/>
</dbReference>
<keyword evidence="14" id="KW-0479">Metal-binding</keyword>
<feature type="transmembrane region" description="Helical" evidence="16">
    <location>
        <begin position="299"/>
        <end position="317"/>
    </location>
</feature>
<keyword evidence="9 16" id="KW-1133">Transmembrane helix</keyword>
<evidence type="ECO:0000256" key="8">
    <source>
        <dbReference type="ARBA" id="ARBA00022729"/>
    </source>
</evidence>
<evidence type="ECO:0000256" key="12">
    <source>
        <dbReference type="ARBA" id="ARBA00023288"/>
    </source>
</evidence>
<dbReference type="OrthoDB" id="2496787at2759"/>
<evidence type="ECO:0000256" key="2">
    <source>
        <dbReference type="ARBA" id="ARBA00004589"/>
    </source>
</evidence>
<keyword evidence="10 16" id="KW-0472">Membrane</keyword>
<feature type="compositionally biased region" description="Basic and acidic residues" evidence="15">
    <location>
        <begin position="458"/>
        <end position="471"/>
    </location>
</feature>
<dbReference type="Pfam" id="PF20684">
    <property type="entry name" value="Fung_rhodopsin"/>
    <property type="match status" value="1"/>
</dbReference>
<dbReference type="SMART" id="SM00747">
    <property type="entry name" value="CFEM"/>
    <property type="match status" value="1"/>
</dbReference>